<evidence type="ECO:0000313" key="2">
    <source>
        <dbReference type="Proteomes" id="UP001524383"/>
    </source>
</evidence>
<name>A0ABD4TIB4_9EURY</name>
<keyword evidence="2" id="KW-1185">Reference proteome</keyword>
<reference evidence="1 2" key="1">
    <citation type="submission" date="2019-08" db="EMBL/GenBank/DDBJ databases">
        <authorList>
            <person name="Chen S.-C."/>
            <person name="Lai M.-C."/>
            <person name="You Y.-T."/>
        </authorList>
    </citation>
    <scope>NUCLEOTIDE SEQUENCE [LARGE SCALE GENOMIC DNA]</scope>
    <source>
        <strain evidence="1 2">P2F9704a</strain>
    </source>
</reference>
<proteinExistence type="predicted"/>
<dbReference type="RefSeq" id="WP_255332371.1">
    <property type="nucleotide sequence ID" value="NZ_VOTZ01000009.1"/>
</dbReference>
<organism evidence="1 2">
    <name type="scientific">Methanocalculus taiwanensis</name>
    <dbReference type="NCBI Taxonomy" id="106207"/>
    <lineage>
        <taxon>Archaea</taxon>
        <taxon>Methanobacteriati</taxon>
        <taxon>Methanobacteriota</taxon>
        <taxon>Stenosarchaea group</taxon>
        <taxon>Methanomicrobia</taxon>
        <taxon>Methanomicrobiales</taxon>
        <taxon>Methanocalculaceae</taxon>
        <taxon>Methanocalculus</taxon>
    </lineage>
</organism>
<sequence length="124" mass="14268">MERHRLEDDGSYRRGSLRIIGCILRPEGGFGGYVLVPVENHPPDIPFEMIETENRIYITAALPPDTMLTSAPYARIETERVAIVVNEHETWIPLPSRINVFHSTYTIRHGVMDIFCRKPVFFTL</sequence>
<dbReference type="AlphaFoldDB" id="A0ABD4TIB4"/>
<comment type="caution">
    <text evidence="1">The sequence shown here is derived from an EMBL/GenBank/DDBJ whole genome shotgun (WGS) entry which is preliminary data.</text>
</comment>
<gene>
    <name evidence="1" type="ORF">FTO68_05425</name>
</gene>
<protein>
    <submittedName>
        <fullName evidence="1">Uncharacterized protein</fullName>
    </submittedName>
</protein>
<accession>A0ABD4TIB4</accession>
<dbReference type="Proteomes" id="UP001524383">
    <property type="component" value="Unassembled WGS sequence"/>
</dbReference>
<dbReference type="EMBL" id="VOTZ01000009">
    <property type="protein sequence ID" value="MCQ1538426.1"/>
    <property type="molecule type" value="Genomic_DNA"/>
</dbReference>
<evidence type="ECO:0000313" key="1">
    <source>
        <dbReference type="EMBL" id="MCQ1538426.1"/>
    </source>
</evidence>